<evidence type="ECO:0000256" key="10">
    <source>
        <dbReference type="HAMAP-Rule" id="MF_00454"/>
    </source>
</evidence>
<sequence length="118" mass="13032">MTLSLLSVAFGGFLGAICRFLLSCYLNRRTSHLPWGTLTVNLVGSFLLGWMTGAHWGTNTLLLAGTGFMGSFTTFSTLHWELHGYGQEKRWGQFFLYLALTYTVGILLALVGFWAGNS</sequence>
<keyword evidence="12" id="KW-1185">Reference proteome</keyword>
<feature type="transmembrane region" description="Helical" evidence="10">
    <location>
        <begin position="6"/>
        <end position="26"/>
    </location>
</feature>
<organism evidence="11 12">
    <name type="scientific">Salinithrix halophila</name>
    <dbReference type="NCBI Taxonomy" id="1485204"/>
    <lineage>
        <taxon>Bacteria</taxon>
        <taxon>Bacillati</taxon>
        <taxon>Bacillota</taxon>
        <taxon>Bacilli</taxon>
        <taxon>Bacillales</taxon>
        <taxon>Thermoactinomycetaceae</taxon>
        <taxon>Salinithrix</taxon>
    </lineage>
</organism>
<comment type="caution">
    <text evidence="11">The sequence shown here is derived from an EMBL/GenBank/DDBJ whole genome shotgun (WGS) entry which is preliminary data.</text>
</comment>
<dbReference type="Pfam" id="PF02537">
    <property type="entry name" value="CRCB"/>
    <property type="match status" value="1"/>
</dbReference>
<accession>A0ABV8JKH5</accession>
<keyword evidence="5 10" id="KW-0472">Membrane</keyword>
<comment type="similarity">
    <text evidence="7 10">Belongs to the fluoride channel Fluc/FEX (TC 1.A.43) family.</text>
</comment>
<dbReference type="Proteomes" id="UP001595843">
    <property type="component" value="Unassembled WGS sequence"/>
</dbReference>
<evidence type="ECO:0000313" key="11">
    <source>
        <dbReference type="EMBL" id="MFC4078295.1"/>
    </source>
</evidence>
<feature type="binding site" evidence="10">
    <location>
        <position position="73"/>
    </location>
    <ligand>
        <name>Na(+)</name>
        <dbReference type="ChEBI" id="CHEBI:29101"/>
        <note>structural</note>
    </ligand>
</feature>
<evidence type="ECO:0000256" key="2">
    <source>
        <dbReference type="ARBA" id="ARBA00022475"/>
    </source>
</evidence>
<evidence type="ECO:0000313" key="12">
    <source>
        <dbReference type="Proteomes" id="UP001595843"/>
    </source>
</evidence>
<evidence type="ECO:0000256" key="1">
    <source>
        <dbReference type="ARBA" id="ARBA00004651"/>
    </source>
</evidence>
<evidence type="ECO:0000256" key="8">
    <source>
        <dbReference type="ARBA" id="ARBA00035585"/>
    </source>
</evidence>
<dbReference type="PANTHER" id="PTHR28259:SF1">
    <property type="entry name" value="FLUORIDE EXPORT PROTEIN 1-RELATED"/>
    <property type="match status" value="1"/>
</dbReference>
<evidence type="ECO:0000256" key="5">
    <source>
        <dbReference type="ARBA" id="ARBA00023136"/>
    </source>
</evidence>
<evidence type="ECO:0000256" key="7">
    <source>
        <dbReference type="ARBA" id="ARBA00035120"/>
    </source>
</evidence>
<evidence type="ECO:0000256" key="9">
    <source>
        <dbReference type="ARBA" id="ARBA00049940"/>
    </source>
</evidence>
<comment type="subcellular location">
    <subcellularLocation>
        <location evidence="1 10">Cell membrane</location>
        <topology evidence="1 10">Multi-pass membrane protein</topology>
    </subcellularLocation>
</comment>
<keyword evidence="6 10" id="KW-0407">Ion channel</keyword>
<evidence type="ECO:0000256" key="4">
    <source>
        <dbReference type="ARBA" id="ARBA00022989"/>
    </source>
</evidence>
<comment type="activity regulation">
    <text evidence="10">Na(+) is not transported, but it plays an essential structural role and its presence is essential for fluoride channel function.</text>
</comment>
<comment type="function">
    <text evidence="9 10">Fluoride-specific ion channel. Important for reducing fluoride concentration in the cell, thus reducing its toxicity.</text>
</comment>
<protein>
    <recommendedName>
        <fullName evidence="10">Fluoride-specific ion channel FluC</fullName>
    </recommendedName>
</protein>
<dbReference type="RefSeq" id="WP_380706108.1">
    <property type="nucleotide sequence ID" value="NZ_JBHSAP010000018.1"/>
</dbReference>
<dbReference type="EMBL" id="JBHSAP010000018">
    <property type="protein sequence ID" value="MFC4078295.1"/>
    <property type="molecule type" value="Genomic_DNA"/>
</dbReference>
<keyword evidence="10" id="KW-0406">Ion transport</keyword>
<feature type="transmembrane region" description="Helical" evidence="10">
    <location>
        <begin position="62"/>
        <end position="82"/>
    </location>
</feature>
<keyword evidence="4 10" id="KW-1133">Transmembrane helix</keyword>
<dbReference type="PANTHER" id="PTHR28259">
    <property type="entry name" value="FLUORIDE EXPORT PROTEIN 1-RELATED"/>
    <property type="match status" value="1"/>
</dbReference>
<keyword evidence="10" id="KW-0813">Transport</keyword>
<reference evidence="12" key="1">
    <citation type="journal article" date="2019" name="Int. J. Syst. Evol. Microbiol.">
        <title>The Global Catalogue of Microorganisms (GCM) 10K type strain sequencing project: providing services to taxonomists for standard genome sequencing and annotation.</title>
        <authorList>
            <consortium name="The Broad Institute Genomics Platform"/>
            <consortium name="The Broad Institute Genome Sequencing Center for Infectious Disease"/>
            <person name="Wu L."/>
            <person name="Ma J."/>
        </authorList>
    </citation>
    <scope>NUCLEOTIDE SEQUENCE [LARGE SCALE GENOMIC DNA]</scope>
    <source>
        <strain evidence="12">IBRC-M 10813</strain>
    </source>
</reference>
<feature type="transmembrane region" description="Helical" evidence="10">
    <location>
        <begin position="38"/>
        <end position="56"/>
    </location>
</feature>
<keyword evidence="3 10" id="KW-0812">Transmembrane</keyword>
<evidence type="ECO:0000256" key="6">
    <source>
        <dbReference type="ARBA" id="ARBA00023303"/>
    </source>
</evidence>
<evidence type="ECO:0000256" key="3">
    <source>
        <dbReference type="ARBA" id="ARBA00022692"/>
    </source>
</evidence>
<name>A0ABV8JKH5_9BACL</name>
<dbReference type="InterPro" id="IPR003691">
    <property type="entry name" value="FluC"/>
</dbReference>
<comment type="catalytic activity">
    <reaction evidence="8">
        <text>fluoride(in) = fluoride(out)</text>
        <dbReference type="Rhea" id="RHEA:76159"/>
        <dbReference type="ChEBI" id="CHEBI:17051"/>
    </reaction>
    <physiologicalReaction direction="left-to-right" evidence="8">
        <dbReference type="Rhea" id="RHEA:76160"/>
    </physiologicalReaction>
</comment>
<dbReference type="HAMAP" id="MF_00454">
    <property type="entry name" value="FluC"/>
    <property type="match status" value="1"/>
</dbReference>
<gene>
    <name evidence="10" type="primary">fluC</name>
    <name evidence="10" type="synonym">crcB</name>
    <name evidence="11" type="ORF">ACFOUO_15970</name>
</gene>
<feature type="transmembrane region" description="Helical" evidence="10">
    <location>
        <begin position="94"/>
        <end position="115"/>
    </location>
</feature>
<feature type="binding site" evidence="10">
    <location>
        <position position="70"/>
    </location>
    <ligand>
        <name>Na(+)</name>
        <dbReference type="ChEBI" id="CHEBI:29101"/>
        <note>structural</note>
    </ligand>
</feature>
<keyword evidence="10" id="KW-0479">Metal-binding</keyword>
<keyword evidence="2 10" id="KW-1003">Cell membrane</keyword>
<keyword evidence="10" id="KW-0915">Sodium</keyword>
<proteinExistence type="inferred from homology"/>